<sequence length="583" mass="65144">MIIGDFSACVMVDGVELKEYGVTVDSPNKITCWIASEEGKKCWSCVREEESLGTVSLDGIRCTGTVIGLGSRGNRDTARRAHFNNSDGIRNFLFSPVQLTDDDSYLDQSLSNNLGEISLAIVLGRRIGFTNRSDDRTLPGNGDKIHERSKKVISHRVGFAESVKCNVPRFVATFQANSMPPLVFVFKYRPLEILQANGIAPQIPAVNPKPHLDVSNDGVEIRDSTNIDASIVALEVFFLFHWQSNYDVANHSSPPRTSSNAFAHKRRQVWELVAKPNESRLKSKPKRRLHSTNTNPSRLGTRKDFSACVMVDGVELKEYGVTIDPADPQNKITCWIASEEGKKFTVQWKCWSRVRKDASSGTVVVDGTRCAGKSIHPGSLGHHDTGRRSYIGTDTSTRDFLFSRVQLTDDDSYLDQSLPKNLGEISLEMTFGRAGSRLVSRQDHALPDKEEKIHERAKKVTSHRVGFAESVRRSHPRSLTKFHQNNMPPLVFVFKYRPLEILQANGIAPRAPVVNPRAPLDDDMEIRDDAELDSNIAVLEVNLRQIHKYDGTDHFSLKEQAQTSSIAKGGKFEYWPPSQTGQD</sequence>
<dbReference type="EMBL" id="MU268005">
    <property type="protein sequence ID" value="KAH7906538.1"/>
    <property type="molecule type" value="Genomic_DNA"/>
</dbReference>
<evidence type="ECO:0000313" key="1">
    <source>
        <dbReference type="EMBL" id="KAH7906538.1"/>
    </source>
</evidence>
<name>A0ACB8A1N6_9AGAM</name>
<evidence type="ECO:0000313" key="2">
    <source>
        <dbReference type="Proteomes" id="UP000790377"/>
    </source>
</evidence>
<keyword evidence="2" id="KW-1185">Reference proteome</keyword>
<proteinExistence type="predicted"/>
<reference evidence="1" key="1">
    <citation type="journal article" date="2021" name="New Phytol.">
        <title>Evolutionary innovations through gain and loss of genes in the ectomycorrhizal Boletales.</title>
        <authorList>
            <person name="Wu G."/>
            <person name="Miyauchi S."/>
            <person name="Morin E."/>
            <person name="Kuo A."/>
            <person name="Drula E."/>
            <person name="Varga T."/>
            <person name="Kohler A."/>
            <person name="Feng B."/>
            <person name="Cao Y."/>
            <person name="Lipzen A."/>
            <person name="Daum C."/>
            <person name="Hundley H."/>
            <person name="Pangilinan J."/>
            <person name="Johnson J."/>
            <person name="Barry K."/>
            <person name="LaButti K."/>
            <person name="Ng V."/>
            <person name="Ahrendt S."/>
            <person name="Min B."/>
            <person name="Choi I.G."/>
            <person name="Park H."/>
            <person name="Plett J.M."/>
            <person name="Magnuson J."/>
            <person name="Spatafora J.W."/>
            <person name="Nagy L.G."/>
            <person name="Henrissat B."/>
            <person name="Grigoriev I.V."/>
            <person name="Yang Z.L."/>
            <person name="Xu J."/>
            <person name="Martin F.M."/>
        </authorList>
    </citation>
    <scope>NUCLEOTIDE SEQUENCE</scope>
    <source>
        <strain evidence="1">ATCC 28755</strain>
    </source>
</reference>
<comment type="caution">
    <text evidence="1">The sequence shown here is derived from an EMBL/GenBank/DDBJ whole genome shotgun (WGS) entry which is preliminary data.</text>
</comment>
<dbReference type="Proteomes" id="UP000790377">
    <property type="component" value="Unassembled WGS sequence"/>
</dbReference>
<organism evidence="1 2">
    <name type="scientific">Hygrophoropsis aurantiaca</name>
    <dbReference type="NCBI Taxonomy" id="72124"/>
    <lineage>
        <taxon>Eukaryota</taxon>
        <taxon>Fungi</taxon>
        <taxon>Dikarya</taxon>
        <taxon>Basidiomycota</taxon>
        <taxon>Agaricomycotina</taxon>
        <taxon>Agaricomycetes</taxon>
        <taxon>Agaricomycetidae</taxon>
        <taxon>Boletales</taxon>
        <taxon>Coniophorineae</taxon>
        <taxon>Hygrophoropsidaceae</taxon>
        <taxon>Hygrophoropsis</taxon>
    </lineage>
</organism>
<accession>A0ACB8A1N6</accession>
<protein>
    <submittedName>
        <fullName evidence="1">Uncharacterized protein</fullName>
    </submittedName>
</protein>
<gene>
    <name evidence="1" type="ORF">BJ138DRAFT_1016033</name>
</gene>